<name>A0A316HKG9_9PSEU</name>
<dbReference type="GO" id="GO:0016740">
    <property type="term" value="F:transferase activity"/>
    <property type="evidence" value="ECO:0007669"/>
    <property type="project" value="UniProtKB-KW"/>
</dbReference>
<dbReference type="RefSeq" id="WP_109641190.1">
    <property type="nucleotide sequence ID" value="NZ_QGHB01000016.1"/>
</dbReference>
<organism evidence="1 2">
    <name type="scientific">Lentzea atacamensis</name>
    <dbReference type="NCBI Taxonomy" id="531938"/>
    <lineage>
        <taxon>Bacteria</taxon>
        <taxon>Bacillati</taxon>
        <taxon>Actinomycetota</taxon>
        <taxon>Actinomycetes</taxon>
        <taxon>Pseudonocardiales</taxon>
        <taxon>Pseudonocardiaceae</taxon>
        <taxon>Lentzea</taxon>
    </lineage>
</organism>
<comment type="caution">
    <text evidence="1">The sequence shown here is derived from an EMBL/GenBank/DDBJ whole genome shotgun (WGS) entry which is preliminary data.</text>
</comment>
<accession>A0A316HKG9</accession>
<protein>
    <submittedName>
        <fullName evidence="1">Glycosyl transferase family 2</fullName>
    </submittedName>
</protein>
<dbReference type="CDD" id="cd00761">
    <property type="entry name" value="Glyco_tranf_GTA_type"/>
    <property type="match status" value="1"/>
</dbReference>
<evidence type="ECO:0000313" key="1">
    <source>
        <dbReference type="EMBL" id="PWK81721.1"/>
    </source>
</evidence>
<evidence type="ECO:0000313" key="2">
    <source>
        <dbReference type="Proteomes" id="UP000246005"/>
    </source>
</evidence>
<dbReference type="SUPFAM" id="SSF53448">
    <property type="entry name" value="Nucleotide-diphospho-sugar transferases"/>
    <property type="match status" value="2"/>
</dbReference>
<dbReference type="InterPro" id="IPR029044">
    <property type="entry name" value="Nucleotide-diphossugar_trans"/>
</dbReference>
<sequence>MSDAVLAAYLHPNSVSHSFSDSLMRLFAYDIQHAGHVARGGGPAMFRCGSGGLVEARNDVVKHFLSGSADWLWFVDSDMGFAPDTVDRLLEVADPATRPVVGGLCFGLRETAPDGLHGWETRSFPTLYDWGRKNDGETGFVVRRDYPVNAVTQVAGTGAACLLMHRSVLQRIADELGEVWFDRTRYPSGKPVSEDLSFCSRLGALGVPVFVHTGVRTNHHKQVWVSEQDYWASVQVPPATEQTAVIVPVMKRPQNAEPFMRSLRASTGLAKVFAVADHDDDETIAAWMDAGAAVFTFAGPRPGSFAEKVNFGHRTISPEWRWLFIVGDDVRFHPGWLDHAQHVAATQGAQVVGTNDLANPRVMSGQHGTHLLISRDYIAEQGASWDGPGWVCHEGYRHWFVDDEIVTVAKQRGVWASALGSRVEHLHPLVGKAPMDAVYERGKHNAARDGKLFRKRCTEHLTRQEVPA</sequence>
<dbReference type="PANTHER" id="PTHR43179:SF7">
    <property type="entry name" value="RHAMNOSYLTRANSFERASE WBBL"/>
    <property type="match status" value="1"/>
</dbReference>
<dbReference type="Gene3D" id="3.90.550.10">
    <property type="entry name" value="Spore Coat Polysaccharide Biosynthesis Protein SpsA, Chain A"/>
    <property type="match status" value="1"/>
</dbReference>
<gene>
    <name evidence="1" type="ORF">C8D88_116133</name>
</gene>
<reference evidence="1 2" key="1">
    <citation type="submission" date="2018-05" db="EMBL/GenBank/DDBJ databases">
        <title>Genomic Encyclopedia of Type Strains, Phase IV (KMG-IV): sequencing the most valuable type-strain genomes for metagenomic binning, comparative biology and taxonomic classification.</title>
        <authorList>
            <person name="Goeker M."/>
        </authorList>
    </citation>
    <scope>NUCLEOTIDE SEQUENCE [LARGE SCALE GENOMIC DNA]</scope>
    <source>
        <strain evidence="1 2">DSM 45480</strain>
    </source>
</reference>
<dbReference type="PANTHER" id="PTHR43179">
    <property type="entry name" value="RHAMNOSYLTRANSFERASE WBBL"/>
    <property type="match status" value="1"/>
</dbReference>
<dbReference type="EMBL" id="QGHB01000016">
    <property type="protein sequence ID" value="PWK81721.1"/>
    <property type="molecule type" value="Genomic_DNA"/>
</dbReference>
<dbReference type="Proteomes" id="UP000246005">
    <property type="component" value="Unassembled WGS sequence"/>
</dbReference>
<dbReference type="AlphaFoldDB" id="A0A316HKG9"/>
<keyword evidence="1" id="KW-0808">Transferase</keyword>
<proteinExistence type="predicted"/>